<dbReference type="SMART" id="SM01198">
    <property type="entry name" value="FBA"/>
    <property type="match status" value="1"/>
</dbReference>
<feature type="compositionally biased region" description="Basic residues" evidence="2">
    <location>
        <begin position="49"/>
        <end position="59"/>
    </location>
</feature>
<dbReference type="AlphaFoldDB" id="A0A8C8EC77"/>
<organism evidence="5 6">
    <name type="scientific">Otus sunia</name>
    <name type="common">Oriental scops-owl</name>
    <dbReference type="NCBI Taxonomy" id="257818"/>
    <lineage>
        <taxon>Eukaryota</taxon>
        <taxon>Metazoa</taxon>
        <taxon>Chordata</taxon>
        <taxon>Craniata</taxon>
        <taxon>Vertebrata</taxon>
        <taxon>Euteleostomi</taxon>
        <taxon>Archelosauria</taxon>
        <taxon>Archosauria</taxon>
        <taxon>Dinosauria</taxon>
        <taxon>Saurischia</taxon>
        <taxon>Theropoda</taxon>
        <taxon>Coelurosauria</taxon>
        <taxon>Aves</taxon>
        <taxon>Neognathae</taxon>
        <taxon>Neoaves</taxon>
        <taxon>Telluraves</taxon>
        <taxon>Strigiformes</taxon>
        <taxon>Strigidae</taxon>
        <taxon>Otus</taxon>
    </lineage>
</organism>
<dbReference type="SUPFAM" id="SSF81383">
    <property type="entry name" value="F-box domain"/>
    <property type="match status" value="1"/>
</dbReference>
<dbReference type="GO" id="GO:0061630">
    <property type="term" value="F:ubiquitin protein ligase activity"/>
    <property type="evidence" value="ECO:0007669"/>
    <property type="project" value="TreeGrafter"/>
</dbReference>
<accession>A0A8C8EC77</accession>
<feature type="domain" description="FBA" evidence="4">
    <location>
        <begin position="207"/>
        <end position="388"/>
    </location>
</feature>
<dbReference type="SUPFAM" id="SSF49785">
    <property type="entry name" value="Galactose-binding domain-like"/>
    <property type="match status" value="1"/>
</dbReference>
<dbReference type="InterPro" id="IPR036047">
    <property type="entry name" value="F-box-like_dom_sf"/>
</dbReference>
<evidence type="ECO:0000313" key="5">
    <source>
        <dbReference type="Ensembl" id="ENSOSUP00000015622.1"/>
    </source>
</evidence>
<dbReference type="PROSITE" id="PS51114">
    <property type="entry name" value="FBA"/>
    <property type="match status" value="1"/>
</dbReference>
<feature type="compositionally biased region" description="Low complexity" evidence="2">
    <location>
        <begin position="33"/>
        <end position="48"/>
    </location>
</feature>
<reference evidence="5" key="2">
    <citation type="submission" date="2025-09" db="UniProtKB">
        <authorList>
            <consortium name="Ensembl"/>
        </authorList>
    </citation>
    <scope>IDENTIFICATION</scope>
</reference>
<evidence type="ECO:0000313" key="6">
    <source>
        <dbReference type="Proteomes" id="UP000694552"/>
    </source>
</evidence>
<dbReference type="Gene3D" id="2.60.120.260">
    <property type="entry name" value="Galactose-binding domain-like"/>
    <property type="match status" value="1"/>
</dbReference>
<feature type="region of interest" description="Disordered" evidence="2">
    <location>
        <begin position="1"/>
        <end position="142"/>
    </location>
</feature>
<dbReference type="FunFam" id="1.20.1280.50:FF:000002">
    <property type="entry name" value="F-box only protein 44"/>
    <property type="match status" value="1"/>
</dbReference>
<feature type="domain" description="F-box" evidence="3">
    <location>
        <begin position="139"/>
        <end position="186"/>
    </location>
</feature>
<dbReference type="PANTHER" id="PTHR12125:SF11">
    <property type="entry name" value="F-BOX ONLY PROTEIN 2"/>
    <property type="match status" value="1"/>
</dbReference>
<dbReference type="GO" id="GO:0031146">
    <property type="term" value="P:SCF-dependent proteasomal ubiquitin-dependent protein catabolic process"/>
    <property type="evidence" value="ECO:0007669"/>
    <property type="project" value="TreeGrafter"/>
</dbReference>
<name>A0A8C8EC77_9STRI</name>
<protein>
    <submittedName>
        <fullName evidence="5">F-box protein 2</fullName>
    </submittedName>
</protein>
<dbReference type="PROSITE" id="PS50181">
    <property type="entry name" value="FBOX"/>
    <property type="match status" value="1"/>
</dbReference>
<dbReference type="Ensembl" id="ENSOSUT00000016156.1">
    <property type="protein sequence ID" value="ENSOSUP00000015622.1"/>
    <property type="gene ID" value="ENSOSUG00000011179.1"/>
</dbReference>
<dbReference type="InterPro" id="IPR007397">
    <property type="entry name" value="F-box-assoc_dom"/>
</dbReference>
<evidence type="ECO:0000259" key="4">
    <source>
        <dbReference type="PROSITE" id="PS51114"/>
    </source>
</evidence>
<evidence type="ECO:0000256" key="1">
    <source>
        <dbReference type="ARBA" id="ARBA00022786"/>
    </source>
</evidence>
<dbReference type="GO" id="GO:0019005">
    <property type="term" value="C:SCF ubiquitin ligase complex"/>
    <property type="evidence" value="ECO:0007669"/>
    <property type="project" value="TreeGrafter"/>
</dbReference>
<evidence type="ECO:0000259" key="3">
    <source>
        <dbReference type="PROSITE" id="PS50181"/>
    </source>
</evidence>
<dbReference type="Pfam" id="PF04300">
    <property type="entry name" value="FBA"/>
    <property type="match status" value="1"/>
</dbReference>
<dbReference type="GO" id="GO:0036503">
    <property type="term" value="P:ERAD pathway"/>
    <property type="evidence" value="ECO:0007669"/>
    <property type="project" value="TreeGrafter"/>
</dbReference>
<dbReference type="Pfam" id="PF00646">
    <property type="entry name" value="F-box"/>
    <property type="match status" value="1"/>
</dbReference>
<dbReference type="InterPro" id="IPR001810">
    <property type="entry name" value="F-box_dom"/>
</dbReference>
<evidence type="ECO:0000256" key="2">
    <source>
        <dbReference type="SAM" id="MobiDB-lite"/>
    </source>
</evidence>
<dbReference type="InterPro" id="IPR008979">
    <property type="entry name" value="Galactose-bd-like_sf"/>
</dbReference>
<dbReference type="PANTHER" id="PTHR12125">
    <property type="entry name" value="F-BOX ONLY PROTEIN 6-LIKE PROTEIN"/>
    <property type="match status" value="1"/>
</dbReference>
<reference evidence="5" key="1">
    <citation type="submission" date="2025-08" db="UniProtKB">
        <authorList>
            <consortium name="Ensembl"/>
        </authorList>
    </citation>
    <scope>IDENTIFICATION</scope>
</reference>
<dbReference type="GO" id="GO:0005737">
    <property type="term" value="C:cytoplasm"/>
    <property type="evidence" value="ECO:0007669"/>
    <property type="project" value="TreeGrafter"/>
</dbReference>
<proteinExistence type="predicted"/>
<keyword evidence="1" id="KW-0833">Ubl conjugation pathway</keyword>
<dbReference type="InterPro" id="IPR039752">
    <property type="entry name" value="F-box_only"/>
</dbReference>
<feature type="compositionally biased region" description="Basic and acidic residues" evidence="2">
    <location>
        <begin position="88"/>
        <end position="112"/>
    </location>
</feature>
<dbReference type="Gene3D" id="1.20.1280.50">
    <property type="match status" value="1"/>
</dbReference>
<keyword evidence="6" id="KW-1185">Reference proteome</keyword>
<sequence length="388" mass="43589">MGKSSGAGSTELRERSTRVRYQQSYATNRLRPRGTGSAPGSPGAARCRPPCRPHLRSARLRPPDTDVRRLRRAGRGRVGTRSAPQGREGPREIRREDVKGCESGRGRTDRTGQDGTGSPGRSAGESPLSKERESSIQPGQRMESLPEAVLIRILASIPAVDLMLACRLVCCQWKNLVDGAALWILKCQQEGLTGAESQEDAENWQNFYFLSKKRKNLIKNPCGEEDLQHWGEVENGGDGWKIEELPGDFGKEFPREEVHKYFVTSYEWCRKAQVIDLRAEGYWEELMDTTQPKVVVKDWYAGRSDAGCLYELCVKLLSENEDVLAEYKSETVAIPQDNDASWTEISHTFSNYGPGVRFVRFEHGGQDTLFWKGWYGVRVTNSSVTVEP</sequence>
<dbReference type="GO" id="GO:0006516">
    <property type="term" value="P:glycoprotein catabolic process"/>
    <property type="evidence" value="ECO:0007669"/>
    <property type="project" value="TreeGrafter"/>
</dbReference>
<dbReference type="CDD" id="cd22167">
    <property type="entry name" value="F-box_FBXO2"/>
    <property type="match status" value="1"/>
</dbReference>
<dbReference type="FunFam" id="2.60.120.260:FF:000012">
    <property type="entry name" value="F-box only protein 2"/>
    <property type="match status" value="1"/>
</dbReference>
<dbReference type="Proteomes" id="UP000694552">
    <property type="component" value="Unplaced"/>
</dbReference>